<feature type="binding site" evidence="3 4">
    <location>
        <position position="174"/>
    </location>
    <ligand>
        <name>Zn(2+)</name>
        <dbReference type="ChEBI" id="CHEBI:29105"/>
    </ligand>
</feature>
<evidence type="ECO:0000313" key="6">
    <source>
        <dbReference type="EMBL" id="CAG5087260.1"/>
    </source>
</evidence>
<comment type="cofactor">
    <cofactor evidence="3">
        <name>Zn(2+)</name>
        <dbReference type="ChEBI" id="CHEBI:29105"/>
    </cofactor>
    <text evidence="3">Binds 1 zinc ion per subunit.</text>
</comment>
<evidence type="ECO:0000256" key="3">
    <source>
        <dbReference type="HAMAP-Rule" id="MF_03160"/>
    </source>
</evidence>
<dbReference type="InterPro" id="IPR003000">
    <property type="entry name" value="Sirtuin"/>
</dbReference>
<comment type="function">
    <text evidence="3">NAD-dependent lysine demalonylase, desuccinylase and deglutarylase that specifically removes malonyl, succinyl and glutaryl groups on target proteins. Has weak NAD-dependent protein deacetylase activity; however this activity may not be physiologically relevant in vivo.</text>
</comment>
<keyword evidence="3 4" id="KW-0862">Zinc</keyword>
<reference evidence="6 7" key="1">
    <citation type="submission" date="2021-04" db="EMBL/GenBank/DDBJ databases">
        <authorList>
            <person name="Bliznina A."/>
        </authorList>
    </citation>
    <scope>NUCLEOTIDE SEQUENCE [LARGE SCALE GENOMIC DNA]</scope>
</reference>
<comment type="catalytic activity">
    <reaction evidence="3">
        <text>N(6)-malonyl-L-lysyl-[protein] + NAD(+) + H2O = 2''-O-malonyl-ADP-D-ribose + nicotinamide + L-lysyl-[protein]</text>
        <dbReference type="Rhea" id="RHEA:47672"/>
        <dbReference type="Rhea" id="RHEA-COMP:9752"/>
        <dbReference type="Rhea" id="RHEA-COMP:11878"/>
        <dbReference type="ChEBI" id="CHEBI:15377"/>
        <dbReference type="ChEBI" id="CHEBI:17154"/>
        <dbReference type="ChEBI" id="CHEBI:29969"/>
        <dbReference type="ChEBI" id="CHEBI:57540"/>
        <dbReference type="ChEBI" id="CHEBI:87831"/>
        <dbReference type="ChEBI" id="CHEBI:87833"/>
    </reaction>
</comment>
<feature type="binding site" evidence="4">
    <location>
        <position position="177"/>
    </location>
    <ligand>
        <name>Zn(2+)</name>
        <dbReference type="ChEBI" id="CHEBI:29105"/>
    </ligand>
</feature>
<dbReference type="HAMAP" id="MF_01121">
    <property type="entry name" value="Sirtuin_ClassIII"/>
    <property type="match status" value="1"/>
</dbReference>
<comment type="subcellular location">
    <subcellularLocation>
        <location evidence="3">Mitochondrion</location>
    </subcellularLocation>
</comment>
<dbReference type="Proteomes" id="UP001158576">
    <property type="component" value="Chromosome PAR"/>
</dbReference>
<comment type="catalytic activity">
    <reaction evidence="3">
        <text>N(6)-glutaryl-L-lysyl-[protein] + NAD(+) + H2O = 2''-O-glutaryl-ADP-D-ribose + nicotinamide + L-lysyl-[protein]</text>
        <dbReference type="Rhea" id="RHEA:47664"/>
        <dbReference type="Rhea" id="RHEA-COMP:9752"/>
        <dbReference type="Rhea" id="RHEA-COMP:11875"/>
        <dbReference type="ChEBI" id="CHEBI:15377"/>
        <dbReference type="ChEBI" id="CHEBI:17154"/>
        <dbReference type="ChEBI" id="CHEBI:29969"/>
        <dbReference type="ChEBI" id="CHEBI:57540"/>
        <dbReference type="ChEBI" id="CHEBI:87828"/>
        <dbReference type="ChEBI" id="CHEBI:87829"/>
    </reaction>
</comment>
<feature type="binding site" evidence="3">
    <location>
        <begin position="240"/>
        <end position="242"/>
    </location>
    <ligand>
        <name>NAD(+)</name>
        <dbReference type="ChEBI" id="CHEBI:57540"/>
    </ligand>
</feature>
<comment type="domain">
    <text evidence="3">In contrast to class I sirtuins, class III sirtuins have only weak deacetylase activity. Difference in substrate specificity is probably due to a larger hydrophobic pocket with 2 residues (Tyr-69 and Arg-72) that bind to malonylated and succinylated substrates and define the specificity.</text>
</comment>
<dbReference type="InterPro" id="IPR026590">
    <property type="entry name" value="Ssirtuin_cat_dom"/>
</dbReference>
<evidence type="ECO:0000259" key="5">
    <source>
        <dbReference type="PROSITE" id="PS50305"/>
    </source>
</evidence>
<evidence type="ECO:0000256" key="1">
    <source>
        <dbReference type="ARBA" id="ARBA00022679"/>
    </source>
</evidence>
<feature type="domain" description="Deacetylase sirtuin-type" evidence="5">
    <location>
        <begin position="1"/>
        <end position="304"/>
    </location>
</feature>
<keyword evidence="3 4" id="KW-0479">Metal-binding</keyword>
<dbReference type="InterPro" id="IPR029035">
    <property type="entry name" value="DHS-like_NAD/FAD-binding_dom"/>
</dbReference>
<evidence type="ECO:0000256" key="2">
    <source>
        <dbReference type="ARBA" id="ARBA00023027"/>
    </source>
</evidence>
<dbReference type="Pfam" id="PF02146">
    <property type="entry name" value="SIR2"/>
    <property type="match status" value="1"/>
</dbReference>
<evidence type="ECO:0000256" key="4">
    <source>
        <dbReference type="PROSITE-ProRule" id="PRU00236"/>
    </source>
</evidence>
<dbReference type="Gene3D" id="3.30.1600.10">
    <property type="entry name" value="SIR2/SIRT2 'Small Domain"/>
    <property type="match status" value="1"/>
</dbReference>
<comment type="catalytic activity">
    <reaction evidence="3">
        <text>N(6)-succinyl-L-lysyl-[protein] + NAD(+) + H2O = 2''-O-succinyl-ADP-D-ribose + nicotinamide + L-lysyl-[protein]</text>
        <dbReference type="Rhea" id="RHEA:47668"/>
        <dbReference type="Rhea" id="RHEA-COMP:9752"/>
        <dbReference type="Rhea" id="RHEA-COMP:11877"/>
        <dbReference type="ChEBI" id="CHEBI:15377"/>
        <dbReference type="ChEBI" id="CHEBI:17154"/>
        <dbReference type="ChEBI" id="CHEBI:29969"/>
        <dbReference type="ChEBI" id="CHEBI:57540"/>
        <dbReference type="ChEBI" id="CHEBI:87830"/>
        <dbReference type="ChEBI" id="CHEBI:87832"/>
    </reaction>
</comment>
<feature type="binding site" evidence="3">
    <location>
        <position position="72"/>
    </location>
    <ligand>
        <name>substrate</name>
    </ligand>
</feature>
<feature type="binding site" evidence="3 4">
    <location>
        <position position="133"/>
    </location>
    <ligand>
        <name>Zn(2+)</name>
        <dbReference type="ChEBI" id="CHEBI:29105"/>
    </ligand>
</feature>
<feature type="active site" description="Proton acceptor" evidence="3 4">
    <location>
        <position position="125"/>
    </location>
</feature>
<dbReference type="EMBL" id="OU015568">
    <property type="protein sequence ID" value="CAG5087260.1"/>
    <property type="molecule type" value="Genomic_DNA"/>
</dbReference>
<accession>A0ABN7S0M6</accession>
<dbReference type="InterPro" id="IPR026591">
    <property type="entry name" value="Sirtuin_cat_small_dom_sf"/>
</dbReference>
<sequence>MKVSACRASFSKILKEAQKVVVITGAGVSAESNIPTFRGAGGYWRRYEATSLATPGAFRSDPSLVWEFYHYRRELVRKCFPNNGHKALALLEQKLEGENKDFFLITTNIDGLHQRAGNKNVLELHGALYNVKCTACNYKGINNDSPIVPALEGKGLPDPKQAPARIPVKDLPACPECGGLLRPDIVWFGENLDHGAIKKASQKAEEADLVLIVGTTSVVYPAAMIAPNAANRGVPVAEFNIDYSNHTSDFQFHFQGPSGTTLPKMLGSVFGFFRVRRRKNSPPRGKSLTKILKKRTYIENLGTSLSF</sequence>
<dbReference type="InterPro" id="IPR050134">
    <property type="entry name" value="NAD-dep_sirtuin_deacylases"/>
</dbReference>
<dbReference type="InterPro" id="IPR027546">
    <property type="entry name" value="Sirtuin_class_III"/>
</dbReference>
<organism evidence="6 7">
    <name type="scientific">Oikopleura dioica</name>
    <name type="common">Tunicate</name>
    <dbReference type="NCBI Taxonomy" id="34765"/>
    <lineage>
        <taxon>Eukaryota</taxon>
        <taxon>Metazoa</taxon>
        <taxon>Chordata</taxon>
        <taxon>Tunicata</taxon>
        <taxon>Appendicularia</taxon>
        <taxon>Copelata</taxon>
        <taxon>Oikopleuridae</taxon>
        <taxon>Oikopleura</taxon>
    </lineage>
</organism>
<dbReference type="PROSITE" id="PS50305">
    <property type="entry name" value="SIRTUIN"/>
    <property type="match status" value="1"/>
</dbReference>
<name>A0ABN7S0M6_OIKDI</name>
<dbReference type="Gene3D" id="3.40.50.1220">
    <property type="entry name" value="TPP-binding domain"/>
    <property type="match status" value="1"/>
</dbReference>
<keyword evidence="2 3" id="KW-0520">NAD</keyword>
<feature type="binding site" evidence="3">
    <location>
        <position position="69"/>
    </location>
    <ligand>
        <name>substrate</name>
    </ligand>
</feature>
<evidence type="ECO:0000313" key="7">
    <source>
        <dbReference type="Proteomes" id="UP001158576"/>
    </source>
</evidence>
<dbReference type="CDD" id="cd01412">
    <property type="entry name" value="SIRT5_Af1_CobB"/>
    <property type="match status" value="1"/>
</dbReference>
<dbReference type="EC" id="2.3.1.-" evidence="3"/>
<feature type="binding site" evidence="3">
    <location>
        <position position="258"/>
    </location>
    <ligand>
        <name>NAD(+)</name>
        <dbReference type="ChEBI" id="CHEBI:57540"/>
    </ligand>
</feature>
<dbReference type="PANTHER" id="PTHR11085:SF10">
    <property type="entry name" value="NAD-DEPENDENT PROTEIN DEACYLASE SIRTUIN-5, MITOCHONDRIAL-RELATED"/>
    <property type="match status" value="1"/>
</dbReference>
<keyword evidence="1 3" id="KW-0808">Transferase</keyword>
<proteinExistence type="inferred from homology"/>
<protein>
    <recommendedName>
        <fullName evidence="3">NAD-dependent protein deacylase</fullName>
        <ecNumber evidence="3">2.3.1.-</ecNumber>
    </recommendedName>
    <alternativeName>
        <fullName evidence="3">Regulatory protein SIR2 homolog 5</fullName>
    </alternativeName>
</protein>
<dbReference type="NCBIfam" id="NF001753">
    <property type="entry name" value="PRK00481.1-3"/>
    <property type="match status" value="1"/>
</dbReference>
<dbReference type="PANTHER" id="PTHR11085">
    <property type="entry name" value="NAD-DEPENDENT PROTEIN DEACYLASE SIRTUIN-5, MITOCHONDRIAL-RELATED"/>
    <property type="match status" value="1"/>
</dbReference>
<gene>
    <name evidence="6" type="ORF">OKIOD_LOCUS3058</name>
</gene>
<comment type="caution">
    <text evidence="3">Lacks conserved residue(s) required for the propagation of feature annotation.</text>
</comment>
<comment type="similarity">
    <text evidence="3">Belongs to the sirtuin family. Class III subfamily.</text>
</comment>
<dbReference type="SUPFAM" id="SSF52467">
    <property type="entry name" value="DHS-like NAD/FAD-binding domain"/>
    <property type="match status" value="1"/>
</dbReference>
<keyword evidence="7" id="KW-1185">Reference proteome</keyword>
<feature type="binding site" evidence="4">
    <location>
        <position position="136"/>
    </location>
    <ligand>
        <name>Zn(2+)</name>
        <dbReference type="ChEBI" id="CHEBI:29105"/>
    </ligand>
</feature>
<keyword evidence="3" id="KW-0496">Mitochondrion</keyword>